<evidence type="ECO:0000313" key="3">
    <source>
        <dbReference type="Proteomes" id="UP001469553"/>
    </source>
</evidence>
<feature type="region of interest" description="Disordered" evidence="1">
    <location>
        <begin position="1"/>
        <end position="21"/>
    </location>
</feature>
<feature type="compositionally biased region" description="Basic and acidic residues" evidence="1">
    <location>
        <begin position="267"/>
        <end position="277"/>
    </location>
</feature>
<reference evidence="2 3" key="1">
    <citation type="submission" date="2021-06" db="EMBL/GenBank/DDBJ databases">
        <authorList>
            <person name="Palmer J.M."/>
        </authorList>
    </citation>
    <scope>NUCLEOTIDE SEQUENCE [LARGE SCALE GENOMIC DNA]</scope>
    <source>
        <strain evidence="2 3">AS_MEX2019</strain>
        <tissue evidence="2">Muscle</tissue>
    </source>
</reference>
<proteinExistence type="predicted"/>
<gene>
    <name evidence="2" type="ORF">AMECASPLE_029736</name>
</gene>
<protein>
    <submittedName>
        <fullName evidence="2">Uncharacterized protein</fullName>
    </submittedName>
</protein>
<feature type="region of interest" description="Disordered" evidence="1">
    <location>
        <begin position="193"/>
        <end position="219"/>
    </location>
</feature>
<feature type="region of interest" description="Disordered" evidence="1">
    <location>
        <begin position="240"/>
        <end position="299"/>
    </location>
</feature>
<dbReference type="EMBL" id="JAHRIP010088079">
    <property type="protein sequence ID" value="MEQ2316142.1"/>
    <property type="molecule type" value="Genomic_DNA"/>
</dbReference>
<sequence length="299" mass="32349">MVNQHGCRSRVPAGEPKGSCRGGAVLPQKHDPAACAWTAWIPRLLQHVNALQERAESGKTPLQQLGRDAFLIQQTSSTYTHTHTHTHTLSHELVQGSRTESTNTTQQRANTAGAARRFSGGSHCSHRMTLFLPGCISGWTRCVSRRKACGTTGWLYSQEWAALETGPLTSGGSRLRLPDTEGVSQAARGLLTATKPAGSRLQSPDPVSGAHREPPWRTPTMPLLCTEFRTDGFPGGSLLSGHVAPLRHRRPGFPLHTAPQQGPSSRAEFRGGSRRAEASTGPNSQEKRFPSAPREGMLH</sequence>
<accession>A0ABV1ADJ2</accession>
<evidence type="ECO:0000256" key="1">
    <source>
        <dbReference type="SAM" id="MobiDB-lite"/>
    </source>
</evidence>
<name>A0ABV1ADJ2_9TELE</name>
<evidence type="ECO:0000313" key="2">
    <source>
        <dbReference type="EMBL" id="MEQ2316142.1"/>
    </source>
</evidence>
<dbReference type="Proteomes" id="UP001469553">
    <property type="component" value="Unassembled WGS sequence"/>
</dbReference>
<keyword evidence="3" id="KW-1185">Reference proteome</keyword>
<comment type="caution">
    <text evidence="2">The sequence shown here is derived from an EMBL/GenBank/DDBJ whole genome shotgun (WGS) entry which is preliminary data.</text>
</comment>
<organism evidence="2 3">
    <name type="scientific">Ameca splendens</name>
    <dbReference type="NCBI Taxonomy" id="208324"/>
    <lineage>
        <taxon>Eukaryota</taxon>
        <taxon>Metazoa</taxon>
        <taxon>Chordata</taxon>
        <taxon>Craniata</taxon>
        <taxon>Vertebrata</taxon>
        <taxon>Euteleostomi</taxon>
        <taxon>Actinopterygii</taxon>
        <taxon>Neopterygii</taxon>
        <taxon>Teleostei</taxon>
        <taxon>Neoteleostei</taxon>
        <taxon>Acanthomorphata</taxon>
        <taxon>Ovalentaria</taxon>
        <taxon>Atherinomorphae</taxon>
        <taxon>Cyprinodontiformes</taxon>
        <taxon>Goodeidae</taxon>
        <taxon>Ameca</taxon>
    </lineage>
</organism>